<dbReference type="SUPFAM" id="SSF53850">
    <property type="entry name" value="Periplasmic binding protein-like II"/>
    <property type="match status" value="1"/>
</dbReference>
<dbReference type="EMBL" id="JBIAPK010000010">
    <property type="protein sequence ID" value="MFF3342745.1"/>
    <property type="molecule type" value="Genomic_DNA"/>
</dbReference>
<gene>
    <name evidence="1" type="ORF">ACFYWW_29140</name>
</gene>
<dbReference type="Proteomes" id="UP001601976">
    <property type="component" value="Unassembled WGS sequence"/>
</dbReference>
<evidence type="ECO:0000313" key="2">
    <source>
        <dbReference type="Proteomes" id="UP001601976"/>
    </source>
</evidence>
<evidence type="ECO:0000313" key="1">
    <source>
        <dbReference type="EMBL" id="MFF3342745.1"/>
    </source>
</evidence>
<proteinExistence type="predicted"/>
<sequence length="156" mass="16990">MTFSGIGAAYATGALEAIDGTPPKTGTDLLTLCDTARGHGKVLFAVCNATRRVRQLITYALVATTVYARRPNFDQDMELGKETFARSEWRTALQKYMEMDERGCFNADTLDMTYENALDQVATGRAKRAVQVASALSALRAANPDLLIHRVPASVT</sequence>
<accession>A0ABW6RMG4</accession>
<protein>
    <submittedName>
        <fullName evidence="1">Uncharacterized protein</fullName>
    </submittedName>
</protein>
<name>A0ABW6RMG4_9ACTN</name>
<comment type="caution">
    <text evidence="1">The sequence shown here is derived from an EMBL/GenBank/DDBJ whole genome shotgun (WGS) entry which is preliminary data.</text>
</comment>
<reference evidence="1 2" key="1">
    <citation type="submission" date="2024-10" db="EMBL/GenBank/DDBJ databases">
        <title>The Natural Products Discovery Center: Release of the First 8490 Sequenced Strains for Exploring Actinobacteria Biosynthetic Diversity.</title>
        <authorList>
            <person name="Kalkreuter E."/>
            <person name="Kautsar S.A."/>
            <person name="Yang D."/>
            <person name="Bader C.D."/>
            <person name="Teijaro C.N."/>
            <person name="Fluegel L."/>
            <person name="Davis C.M."/>
            <person name="Simpson J.R."/>
            <person name="Lauterbach L."/>
            <person name="Steele A.D."/>
            <person name="Gui C."/>
            <person name="Meng S."/>
            <person name="Li G."/>
            <person name="Viehrig K."/>
            <person name="Ye F."/>
            <person name="Su P."/>
            <person name="Kiefer A.F."/>
            <person name="Nichols A."/>
            <person name="Cepeda A.J."/>
            <person name="Yan W."/>
            <person name="Fan B."/>
            <person name="Jiang Y."/>
            <person name="Adhikari A."/>
            <person name="Zheng C.-J."/>
            <person name="Schuster L."/>
            <person name="Cowan T.M."/>
            <person name="Smanski M.J."/>
            <person name="Chevrette M.G."/>
            <person name="De Carvalho L.P.S."/>
            <person name="Shen B."/>
        </authorList>
    </citation>
    <scope>NUCLEOTIDE SEQUENCE [LARGE SCALE GENOMIC DNA]</scope>
    <source>
        <strain evidence="1 2">NPDC003029</strain>
    </source>
</reference>
<organism evidence="1 2">
    <name type="scientific">Streptomyces flavidovirens</name>
    <dbReference type="NCBI Taxonomy" id="67298"/>
    <lineage>
        <taxon>Bacteria</taxon>
        <taxon>Bacillati</taxon>
        <taxon>Actinomycetota</taxon>
        <taxon>Actinomycetes</taxon>
        <taxon>Kitasatosporales</taxon>
        <taxon>Streptomycetaceae</taxon>
        <taxon>Streptomyces</taxon>
    </lineage>
</organism>
<dbReference type="RefSeq" id="WP_387897819.1">
    <property type="nucleotide sequence ID" value="NZ_JBIAPK010000010.1"/>
</dbReference>
<keyword evidence="2" id="KW-1185">Reference proteome</keyword>
<dbReference type="Gene3D" id="3.40.190.10">
    <property type="entry name" value="Periplasmic binding protein-like II"/>
    <property type="match status" value="1"/>
</dbReference>